<feature type="transmembrane region" description="Helical" evidence="7">
    <location>
        <begin position="245"/>
        <end position="265"/>
    </location>
</feature>
<evidence type="ECO:0000256" key="1">
    <source>
        <dbReference type="ARBA" id="ARBA00004651"/>
    </source>
</evidence>
<dbReference type="Proteomes" id="UP001500975">
    <property type="component" value="Unassembled WGS sequence"/>
</dbReference>
<gene>
    <name evidence="9" type="primary">tauC</name>
    <name evidence="9" type="ORF">GCM10023165_55360</name>
</gene>
<keyword evidence="6 7" id="KW-0472">Membrane</keyword>
<feature type="transmembrane region" description="Helical" evidence="7">
    <location>
        <begin position="93"/>
        <end position="113"/>
    </location>
</feature>
<feature type="domain" description="ABC transmembrane type-1" evidence="8">
    <location>
        <begin position="89"/>
        <end position="269"/>
    </location>
</feature>
<comment type="subcellular location">
    <subcellularLocation>
        <location evidence="1 7">Cell membrane</location>
        <topology evidence="1 7">Multi-pass membrane protein</topology>
    </subcellularLocation>
</comment>
<keyword evidence="5 7" id="KW-1133">Transmembrane helix</keyword>
<dbReference type="PANTHER" id="PTHR30151:SF25">
    <property type="entry name" value="TAURINE TRANSPORT SYSTEM PERMEASE PROTEIN TAUC"/>
    <property type="match status" value="1"/>
</dbReference>
<protein>
    <submittedName>
        <fullName evidence="9">Taurine ABC transporter permease TauC</fullName>
    </submittedName>
</protein>
<evidence type="ECO:0000256" key="3">
    <source>
        <dbReference type="ARBA" id="ARBA00022475"/>
    </source>
</evidence>
<proteinExistence type="inferred from homology"/>
<organism evidence="9 10">
    <name type="scientific">Variovorax defluvii</name>
    <dbReference type="NCBI Taxonomy" id="913761"/>
    <lineage>
        <taxon>Bacteria</taxon>
        <taxon>Pseudomonadati</taxon>
        <taxon>Pseudomonadota</taxon>
        <taxon>Betaproteobacteria</taxon>
        <taxon>Burkholderiales</taxon>
        <taxon>Comamonadaceae</taxon>
        <taxon>Variovorax</taxon>
    </lineage>
</organism>
<keyword evidence="10" id="KW-1185">Reference proteome</keyword>
<comment type="similarity">
    <text evidence="7">Belongs to the binding-protein-dependent transport system permease family.</text>
</comment>
<feature type="transmembrane region" description="Helical" evidence="7">
    <location>
        <begin position="133"/>
        <end position="149"/>
    </location>
</feature>
<feature type="transmembrane region" description="Helical" evidence="7">
    <location>
        <begin position="31"/>
        <end position="54"/>
    </location>
</feature>
<feature type="transmembrane region" description="Helical" evidence="7">
    <location>
        <begin position="155"/>
        <end position="174"/>
    </location>
</feature>
<keyword evidence="2 7" id="KW-0813">Transport</keyword>
<keyword evidence="4 7" id="KW-0812">Transmembrane</keyword>
<feature type="transmembrane region" description="Helical" evidence="7">
    <location>
        <begin position="195"/>
        <end position="225"/>
    </location>
</feature>
<evidence type="ECO:0000313" key="10">
    <source>
        <dbReference type="Proteomes" id="UP001500975"/>
    </source>
</evidence>
<evidence type="ECO:0000256" key="4">
    <source>
        <dbReference type="ARBA" id="ARBA00022692"/>
    </source>
</evidence>
<keyword evidence="3" id="KW-1003">Cell membrane</keyword>
<comment type="caution">
    <text evidence="9">The sequence shown here is derived from an EMBL/GenBank/DDBJ whole genome shotgun (WGS) entry which is preliminary data.</text>
</comment>
<dbReference type="SUPFAM" id="SSF161098">
    <property type="entry name" value="MetI-like"/>
    <property type="match status" value="1"/>
</dbReference>
<evidence type="ECO:0000259" key="8">
    <source>
        <dbReference type="PROSITE" id="PS50928"/>
    </source>
</evidence>
<evidence type="ECO:0000256" key="7">
    <source>
        <dbReference type="RuleBase" id="RU363032"/>
    </source>
</evidence>
<dbReference type="EMBL" id="BAABGJ010000081">
    <property type="protein sequence ID" value="GAA4359366.1"/>
    <property type="molecule type" value="Genomic_DNA"/>
</dbReference>
<evidence type="ECO:0000256" key="5">
    <source>
        <dbReference type="ARBA" id="ARBA00022989"/>
    </source>
</evidence>
<dbReference type="RefSeq" id="WP_345542055.1">
    <property type="nucleotide sequence ID" value="NZ_BAABGJ010000081.1"/>
</dbReference>
<dbReference type="InterPro" id="IPR035906">
    <property type="entry name" value="MetI-like_sf"/>
</dbReference>
<reference evidence="10" key="1">
    <citation type="journal article" date="2019" name="Int. J. Syst. Evol. Microbiol.">
        <title>The Global Catalogue of Microorganisms (GCM) 10K type strain sequencing project: providing services to taxonomists for standard genome sequencing and annotation.</title>
        <authorList>
            <consortium name="The Broad Institute Genomics Platform"/>
            <consortium name="The Broad Institute Genome Sequencing Center for Infectious Disease"/>
            <person name="Wu L."/>
            <person name="Ma J."/>
        </authorList>
    </citation>
    <scope>NUCLEOTIDE SEQUENCE [LARGE SCALE GENOMIC DNA]</scope>
    <source>
        <strain evidence="10">JCM 17804</strain>
    </source>
</reference>
<evidence type="ECO:0000256" key="6">
    <source>
        <dbReference type="ARBA" id="ARBA00023136"/>
    </source>
</evidence>
<dbReference type="Gene3D" id="1.10.3720.10">
    <property type="entry name" value="MetI-like"/>
    <property type="match status" value="1"/>
</dbReference>
<dbReference type="PROSITE" id="PS50928">
    <property type="entry name" value="ABC_TM1"/>
    <property type="match status" value="1"/>
</dbReference>
<accession>A0ABP8IIE9</accession>
<name>A0ABP8IIE9_9BURK</name>
<dbReference type="CDD" id="cd06261">
    <property type="entry name" value="TM_PBP2"/>
    <property type="match status" value="1"/>
</dbReference>
<evidence type="ECO:0000313" key="9">
    <source>
        <dbReference type="EMBL" id="GAA4359366.1"/>
    </source>
</evidence>
<sequence>MSTSPPLAAEGFEPIHDDRRSADRADRRDRWLTGGTLLGLLLLWAAVTGSGLWAPLVNPIFLPSPLDVVRAFIRLAQQGYQGNSLAHHFGVSFFRFGTAFAFCVLVGVPLGLLMGSVRSVRAILEPPIQAIRPVPKLALLPLFIVWFGIGNTSKIVLIAGPVFPLIAIGAMQAVRSVSQKKIQAAQALGASASTVFWRVIFPASLPGIFTAIRMAISIAVTMLVAAELTATSDGIAWLSLTAAEYLSTDVVLVGVVIMATLGFALDRLVHAAEGLLVHWSGKD</sequence>
<evidence type="ECO:0000256" key="2">
    <source>
        <dbReference type="ARBA" id="ARBA00022448"/>
    </source>
</evidence>
<dbReference type="Pfam" id="PF00528">
    <property type="entry name" value="BPD_transp_1"/>
    <property type="match status" value="1"/>
</dbReference>
<dbReference type="InterPro" id="IPR000515">
    <property type="entry name" value="MetI-like"/>
</dbReference>
<dbReference type="PANTHER" id="PTHR30151">
    <property type="entry name" value="ALKANE SULFONATE ABC TRANSPORTER-RELATED, MEMBRANE SUBUNIT"/>
    <property type="match status" value="1"/>
</dbReference>